<feature type="transmembrane region" description="Helical" evidence="1">
    <location>
        <begin position="381"/>
        <end position="401"/>
    </location>
</feature>
<dbReference type="EMBL" id="QUMS01000005">
    <property type="protein sequence ID" value="REG05475.1"/>
    <property type="molecule type" value="Genomic_DNA"/>
</dbReference>
<dbReference type="RefSeq" id="WP_116226135.1">
    <property type="nucleotide sequence ID" value="NZ_AP018437.1"/>
</dbReference>
<keyword evidence="1" id="KW-0472">Membrane</keyword>
<evidence type="ECO:0000256" key="1">
    <source>
        <dbReference type="SAM" id="Phobius"/>
    </source>
</evidence>
<protein>
    <recommendedName>
        <fullName evidence="4">Dolichyl-phosphate-mannose-protein mannosyltransferase</fullName>
    </recommendedName>
</protein>
<evidence type="ECO:0000313" key="2">
    <source>
        <dbReference type="EMBL" id="REG05475.1"/>
    </source>
</evidence>
<feature type="transmembrane region" description="Helical" evidence="1">
    <location>
        <begin position="135"/>
        <end position="153"/>
    </location>
</feature>
<reference evidence="2 3" key="1">
    <citation type="submission" date="2018-08" db="EMBL/GenBank/DDBJ databases">
        <title>Genomic Encyclopedia of Type Strains, Phase IV (KMG-IV): sequencing the most valuable type-strain genomes for metagenomic binning, comparative biology and taxonomic classification.</title>
        <authorList>
            <person name="Goeker M."/>
        </authorList>
    </citation>
    <scope>NUCLEOTIDE SEQUENCE [LARGE SCALE GENOMIC DNA]</scope>
    <source>
        <strain evidence="2 3">DSM 23923</strain>
    </source>
</reference>
<sequence>MEKTQKRVLWALIFVGALYFALCWIPNASTQGSDNPIVFLHRDEYVTYPIVERMLAFEGDIHTIWGRLIIYGDYHYGYPFYFFSMLVLLPVRLIQGSDFFNHIPTNILLLRQFINVFPMILSAGILAYIHTHFKSWWKSLLIFALILTIPAVVRSNLHWWHPDSLMLLAIVLTFFFLDQDDFRLGKNFYMAAAACGLAAAIKLMGFFFFLAIPFYLVLAWKKGQLELKKVAAAAALFILVMAAVIVLSNPFLFYQAPREEMLAIQTFKTEELSGGYEHDDSPYYAKGPQFWRWTLKVSYGRPWMILVFAGLLTAGCVIGQRRKINALIAAWSLPLAIYLLWFVAPKPDHYLLPLLLPVYSAASDLYQPLENLWKTQSKWQRALAAAGLLLLSYVLFSQFQYQISKSLAEYWAYFNA</sequence>
<keyword evidence="1" id="KW-0812">Transmembrane</keyword>
<feature type="transmembrane region" description="Helical" evidence="1">
    <location>
        <begin position="300"/>
        <end position="319"/>
    </location>
</feature>
<comment type="caution">
    <text evidence="2">The sequence shown here is derived from an EMBL/GenBank/DDBJ whole genome shotgun (WGS) entry which is preliminary data.</text>
</comment>
<feature type="transmembrane region" description="Helical" evidence="1">
    <location>
        <begin position="160"/>
        <end position="177"/>
    </location>
</feature>
<feature type="transmembrane region" description="Helical" evidence="1">
    <location>
        <begin position="326"/>
        <end position="344"/>
    </location>
</feature>
<proteinExistence type="predicted"/>
<dbReference type="OrthoDB" id="148790at2"/>
<feature type="transmembrane region" description="Helical" evidence="1">
    <location>
        <begin position="7"/>
        <end position="27"/>
    </location>
</feature>
<feature type="transmembrane region" description="Helical" evidence="1">
    <location>
        <begin position="230"/>
        <end position="252"/>
    </location>
</feature>
<keyword evidence="1" id="KW-1133">Transmembrane helix</keyword>
<gene>
    <name evidence="2" type="ORF">DFR64_2878</name>
</gene>
<feature type="transmembrane region" description="Helical" evidence="1">
    <location>
        <begin position="107"/>
        <end position="129"/>
    </location>
</feature>
<keyword evidence="3" id="KW-1185">Reference proteome</keyword>
<evidence type="ECO:0000313" key="3">
    <source>
        <dbReference type="Proteomes" id="UP000256388"/>
    </source>
</evidence>
<feature type="transmembrane region" description="Helical" evidence="1">
    <location>
        <begin position="76"/>
        <end position="95"/>
    </location>
</feature>
<name>A0A347ZWQ2_9CHLR</name>
<evidence type="ECO:0008006" key="4">
    <source>
        <dbReference type="Google" id="ProtNLM"/>
    </source>
</evidence>
<organism evidence="2 3">
    <name type="scientific">Pelolinea submarina</name>
    <dbReference type="NCBI Taxonomy" id="913107"/>
    <lineage>
        <taxon>Bacteria</taxon>
        <taxon>Bacillati</taxon>
        <taxon>Chloroflexota</taxon>
        <taxon>Anaerolineae</taxon>
        <taxon>Anaerolineales</taxon>
        <taxon>Anaerolineaceae</taxon>
        <taxon>Pelolinea</taxon>
    </lineage>
</organism>
<dbReference type="AlphaFoldDB" id="A0A347ZWQ2"/>
<accession>A0A347ZWQ2</accession>
<dbReference type="Proteomes" id="UP000256388">
    <property type="component" value="Unassembled WGS sequence"/>
</dbReference>
<feature type="transmembrane region" description="Helical" evidence="1">
    <location>
        <begin position="189"/>
        <end position="218"/>
    </location>
</feature>